<comment type="caution">
    <text evidence="2">The sequence shown here is derived from an EMBL/GenBank/DDBJ whole genome shotgun (WGS) entry which is preliminary data.</text>
</comment>
<accession>A0ABP8FCS3</accession>
<evidence type="ECO:0000259" key="1">
    <source>
        <dbReference type="PROSITE" id="PS50910"/>
    </source>
</evidence>
<protein>
    <recommendedName>
        <fullName evidence="1">HEPN domain-containing protein</fullName>
    </recommendedName>
</protein>
<dbReference type="SMART" id="SM00748">
    <property type="entry name" value="HEPN"/>
    <property type="match status" value="1"/>
</dbReference>
<sequence>MLHQSAEQALITLIKSATEYHPNTHNIERLLRYAGLVSYRIPDVFSQGNEQDRRLLSLLQKAYIDSRYNKNYKICNDDLLHLMGKIRHLHDILLKTGENIFNT</sequence>
<evidence type="ECO:0000313" key="2">
    <source>
        <dbReference type="EMBL" id="GAA4300645.1"/>
    </source>
</evidence>
<keyword evidence="3" id="KW-1185">Reference proteome</keyword>
<organism evidence="2 3">
    <name type="scientific">Compostibacter hankyongensis</name>
    <dbReference type="NCBI Taxonomy" id="1007089"/>
    <lineage>
        <taxon>Bacteria</taxon>
        <taxon>Pseudomonadati</taxon>
        <taxon>Bacteroidota</taxon>
        <taxon>Chitinophagia</taxon>
        <taxon>Chitinophagales</taxon>
        <taxon>Chitinophagaceae</taxon>
        <taxon>Compostibacter</taxon>
    </lineage>
</organism>
<dbReference type="InterPro" id="IPR007842">
    <property type="entry name" value="HEPN_dom"/>
</dbReference>
<gene>
    <name evidence="2" type="ORF">GCM10023143_01790</name>
</gene>
<dbReference type="SUPFAM" id="SSF81593">
    <property type="entry name" value="Nucleotidyltransferase substrate binding subunit/domain"/>
    <property type="match status" value="1"/>
</dbReference>
<feature type="domain" description="HEPN" evidence="1">
    <location>
        <begin position="1"/>
        <end position="100"/>
    </location>
</feature>
<dbReference type="EMBL" id="BAABFN010000001">
    <property type="protein sequence ID" value="GAA4300645.1"/>
    <property type="molecule type" value="Genomic_DNA"/>
</dbReference>
<dbReference type="Proteomes" id="UP001501207">
    <property type="component" value="Unassembled WGS sequence"/>
</dbReference>
<dbReference type="PROSITE" id="PS50910">
    <property type="entry name" value="HEPN"/>
    <property type="match status" value="1"/>
</dbReference>
<evidence type="ECO:0000313" key="3">
    <source>
        <dbReference type="Proteomes" id="UP001501207"/>
    </source>
</evidence>
<reference evidence="3" key="1">
    <citation type="journal article" date="2019" name="Int. J. Syst. Evol. Microbiol.">
        <title>The Global Catalogue of Microorganisms (GCM) 10K type strain sequencing project: providing services to taxonomists for standard genome sequencing and annotation.</title>
        <authorList>
            <consortium name="The Broad Institute Genomics Platform"/>
            <consortium name="The Broad Institute Genome Sequencing Center for Infectious Disease"/>
            <person name="Wu L."/>
            <person name="Ma J."/>
        </authorList>
    </citation>
    <scope>NUCLEOTIDE SEQUENCE [LARGE SCALE GENOMIC DNA]</scope>
    <source>
        <strain evidence="3">JCM 17664</strain>
    </source>
</reference>
<name>A0ABP8FCS3_9BACT</name>
<proteinExistence type="predicted"/>
<dbReference type="Gene3D" id="1.20.120.330">
    <property type="entry name" value="Nucleotidyltransferases domain 2"/>
    <property type="match status" value="1"/>
</dbReference>
<dbReference type="Pfam" id="PF05168">
    <property type="entry name" value="HEPN"/>
    <property type="match status" value="1"/>
</dbReference>